<evidence type="ECO:0000259" key="3">
    <source>
        <dbReference type="PROSITE" id="PS50966"/>
    </source>
</evidence>
<evidence type="ECO:0000313" key="7">
    <source>
        <dbReference type="WBParaSite" id="BXY_1295100.1"/>
    </source>
</evidence>
<sequence length="276" mass="31487">MKIAQTHLPKRDKKRLLKEIRNDISMLQRAETETEFLKVGQLVLQKYNDLGAKTFASKVKPWVTADGAEKKHRFYEGATQHGSTNNGAESYHGKFKDSITERERVDFKHMVPLLRDELVSRSLEVERNLPEKPAVDLSAARKAFVMHVNSRADPNFLKYLKFKSGRYYLIQSSTADESVDLLKNFNDLKQANFNSLESYKALKGSFYMLRKCGTYYSCSCPVGQKSATQCKHAVFIAKKEGLHDFTEQEKDRTIRFTGNPPGRPRRAAGRGALSQK</sequence>
<dbReference type="PROSITE" id="PS50966">
    <property type="entry name" value="ZF_SWIM"/>
    <property type="match status" value="1"/>
</dbReference>
<dbReference type="Proteomes" id="UP000582659">
    <property type="component" value="Unassembled WGS sequence"/>
</dbReference>
<keyword evidence="6" id="KW-1185">Reference proteome</keyword>
<keyword evidence="1" id="KW-0479">Metal-binding</keyword>
<dbReference type="Proteomes" id="UP000095284">
    <property type="component" value="Unplaced"/>
</dbReference>
<evidence type="ECO:0000313" key="4">
    <source>
        <dbReference type="EMBL" id="CAD5235361.1"/>
    </source>
</evidence>
<dbReference type="GO" id="GO:0008270">
    <property type="term" value="F:zinc ion binding"/>
    <property type="evidence" value="ECO:0007669"/>
    <property type="project" value="UniProtKB-KW"/>
</dbReference>
<organism evidence="5 7">
    <name type="scientific">Bursaphelenchus xylophilus</name>
    <name type="common">Pinewood nematode worm</name>
    <name type="synonym">Aphelenchoides xylophilus</name>
    <dbReference type="NCBI Taxonomy" id="6326"/>
    <lineage>
        <taxon>Eukaryota</taxon>
        <taxon>Metazoa</taxon>
        <taxon>Ecdysozoa</taxon>
        <taxon>Nematoda</taxon>
        <taxon>Chromadorea</taxon>
        <taxon>Rhabditida</taxon>
        <taxon>Tylenchina</taxon>
        <taxon>Tylenchomorpha</taxon>
        <taxon>Aphelenchoidea</taxon>
        <taxon>Aphelenchoididae</taxon>
        <taxon>Bursaphelenchus</taxon>
    </lineage>
</organism>
<reference evidence="7" key="1">
    <citation type="submission" date="2016-11" db="UniProtKB">
        <authorList>
            <consortium name="WormBaseParasite"/>
        </authorList>
    </citation>
    <scope>IDENTIFICATION</scope>
</reference>
<accession>A0A1I7SIS8</accession>
<keyword evidence="1" id="KW-0863">Zinc-finger</keyword>
<protein>
    <submittedName>
        <fullName evidence="4">(pine wood nematode) hypothetical protein</fullName>
    </submittedName>
    <submittedName>
        <fullName evidence="7">SWIM-type domain-containing protein</fullName>
    </submittedName>
</protein>
<dbReference type="InterPro" id="IPR007527">
    <property type="entry name" value="Znf_SWIM"/>
</dbReference>
<proteinExistence type="predicted"/>
<dbReference type="Pfam" id="PF04434">
    <property type="entry name" value="SWIM"/>
    <property type="match status" value="1"/>
</dbReference>
<gene>
    <name evidence="4" type="ORF">BXYJ_LOCUS15452</name>
</gene>
<keyword evidence="1" id="KW-0862">Zinc</keyword>
<feature type="domain" description="SWIM-type" evidence="3">
    <location>
        <begin position="207"/>
        <end position="241"/>
    </location>
</feature>
<evidence type="ECO:0000313" key="5">
    <source>
        <dbReference type="Proteomes" id="UP000095284"/>
    </source>
</evidence>
<dbReference type="Proteomes" id="UP000659654">
    <property type="component" value="Unassembled WGS sequence"/>
</dbReference>
<dbReference type="EMBL" id="CAJFCV020000006">
    <property type="protein sequence ID" value="CAG9131697.1"/>
    <property type="molecule type" value="Genomic_DNA"/>
</dbReference>
<dbReference type="AlphaFoldDB" id="A0A1I7SIS8"/>
<feature type="region of interest" description="Disordered" evidence="2">
    <location>
        <begin position="249"/>
        <end position="276"/>
    </location>
</feature>
<dbReference type="EMBL" id="CAJFDI010000006">
    <property type="protein sequence ID" value="CAD5235361.1"/>
    <property type="molecule type" value="Genomic_DNA"/>
</dbReference>
<name>A0A1I7SIS8_BURXY</name>
<reference evidence="4" key="2">
    <citation type="submission" date="2020-09" db="EMBL/GenBank/DDBJ databases">
        <authorList>
            <person name="Kikuchi T."/>
        </authorList>
    </citation>
    <scope>NUCLEOTIDE SEQUENCE</scope>
    <source>
        <strain evidence="4">Ka4C1</strain>
    </source>
</reference>
<dbReference type="WBParaSite" id="BXY_1295100.1">
    <property type="protein sequence ID" value="BXY_1295100.1"/>
    <property type="gene ID" value="BXY_1295100"/>
</dbReference>
<evidence type="ECO:0000313" key="6">
    <source>
        <dbReference type="Proteomes" id="UP000659654"/>
    </source>
</evidence>
<evidence type="ECO:0000256" key="2">
    <source>
        <dbReference type="SAM" id="MobiDB-lite"/>
    </source>
</evidence>
<evidence type="ECO:0000256" key="1">
    <source>
        <dbReference type="PROSITE-ProRule" id="PRU00325"/>
    </source>
</evidence>